<accession>A0A7V8RB18</accession>
<organism evidence="1 2">
    <name type="scientific">Sphingomonas ursincola</name>
    <dbReference type="NCBI Taxonomy" id="56361"/>
    <lineage>
        <taxon>Bacteria</taxon>
        <taxon>Pseudomonadati</taxon>
        <taxon>Pseudomonadota</taxon>
        <taxon>Alphaproteobacteria</taxon>
        <taxon>Sphingomonadales</taxon>
        <taxon>Sphingomonadaceae</taxon>
        <taxon>Sphingomonas</taxon>
    </lineage>
</organism>
<reference evidence="1 2" key="1">
    <citation type="journal article" date="1994" name="Int. J. Syst. Bacteriol.">
        <title>Phylogenetic positions of novel aerobic, bacteriochlorophyll a-containing bacteria and description of Roseococcus thiosulfatophilus gen. nov., sp. nov., Erythromicrobium ramosum gen. nov., sp. nov., and Erythrobacter litoralis sp. nov.</title>
        <authorList>
            <person name="Yurkov V."/>
            <person name="Stackebrandt E."/>
            <person name="Holmes A."/>
            <person name="Fuerst J.A."/>
            <person name="Hugenholtz P."/>
            <person name="Golecki J."/>
            <person name="Gad'on N."/>
            <person name="Gorlenko V.M."/>
            <person name="Kompantseva E.I."/>
            <person name="Drews G."/>
        </authorList>
    </citation>
    <scope>NUCLEOTIDE SEQUENCE [LARGE SCALE GENOMIC DNA]</scope>
    <source>
        <strain evidence="1 2">KR-99</strain>
    </source>
</reference>
<comment type="caution">
    <text evidence="1">The sequence shown here is derived from an EMBL/GenBank/DDBJ whole genome shotgun (WGS) entry which is preliminary data.</text>
</comment>
<name>A0A7V8RB18_9SPHN</name>
<evidence type="ECO:0000313" key="2">
    <source>
        <dbReference type="Proteomes" id="UP000589292"/>
    </source>
</evidence>
<dbReference type="Proteomes" id="UP000589292">
    <property type="component" value="Unassembled WGS sequence"/>
</dbReference>
<gene>
    <name evidence="1" type="ORF">FG486_02355</name>
</gene>
<dbReference type="EMBL" id="VDES01000001">
    <property type="protein sequence ID" value="MBA1373168.1"/>
    <property type="molecule type" value="Genomic_DNA"/>
</dbReference>
<protein>
    <submittedName>
        <fullName evidence="1">Uncharacterized protein</fullName>
    </submittedName>
</protein>
<proteinExistence type="predicted"/>
<dbReference type="AlphaFoldDB" id="A0A7V8RB18"/>
<keyword evidence="2" id="KW-1185">Reference proteome</keyword>
<dbReference type="RefSeq" id="WP_066274387.1">
    <property type="nucleotide sequence ID" value="NZ_BAAAGB010000002.1"/>
</dbReference>
<evidence type="ECO:0000313" key="1">
    <source>
        <dbReference type="EMBL" id="MBA1373168.1"/>
    </source>
</evidence>
<sequence>MTLALLAAMLAPPEEGPMMVIPLDGEGMGQTISWASGNGAALIGTGPLPGSILVYGKRKQVTEAAWHHNGLVIKAPAIFCGSLSSTPRKS</sequence>